<evidence type="ECO:0000313" key="2">
    <source>
        <dbReference type="Proteomes" id="UP000281393"/>
    </source>
</evidence>
<accession>A0A447JGP8</accession>
<name>A0A447JGP8_SALET</name>
<gene>
    <name evidence="1" type="ORF">NCTC7102_02574</name>
</gene>
<organism evidence="1 2">
    <name type="scientific">Salmonella enterica subsp. enterica serovar Daytona</name>
    <dbReference type="NCBI Taxonomy" id="1962639"/>
    <lineage>
        <taxon>Bacteria</taxon>
        <taxon>Pseudomonadati</taxon>
        <taxon>Pseudomonadota</taxon>
        <taxon>Gammaproteobacteria</taxon>
        <taxon>Enterobacterales</taxon>
        <taxon>Enterobacteriaceae</taxon>
        <taxon>Salmonella</taxon>
    </lineage>
</organism>
<dbReference type="AlphaFoldDB" id="A0A447JGP8"/>
<reference evidence="1 2" key="1">
    <citation type="submission" date="2018-12" db="EMBL/GenBank/DDBJ databases">
        <authorList>
            <consortium name="Pathogen Informatics"/>
        </authorList>
    </citation>
    <scope>NUCLEOTIDE SEQUENCE [LARGE SCALE GENOMIC DNA]</scope>
    <source>
        <strain evidence="1 2">NCTC7102</strain>
    </source>
</reference>
<dbReference type="Proteomes" id="UP000281393">
    <property type="component" value="Chromosome"/>
</dbReference>
<sequence length="52" mass="5829">MKVPGNASALKPVFSGVQLKSSHSPSPVANWLWMLPDLMKLILPDLYAYIFR</sequence>
<protein>
    <submittedName>
        <fullName evidence="1">Uncharacterized protein</fullName>
    </submittedName>
</protein>
<evidence type="ECO:0000313" key="1">
    <source>
        <dbReference type="EMBL" id="VDY41203.1"/>
    </source>
</evidence>
<proteinExistence type="predicted"/>
<dbReference type="EMBL" id="LR133909">
    <property type="protein sequence ID" value="VDY41203.1"/>
    <property type="molecule type" value="Genomic_DNA"/>
</dbReference>